<comment type="caution">
    <text evidence="1">The sequence shown here is derived from an EMBL/GenBank/DDBJ whole genome shotgun (WGS) entry which is preliminary data.</text>
</comment>
<dbReference type="InterPro" id="IPR045534">
    <property type="entry name" value="DUF6428"/>
</dbReference>
<reference evidence="1 2" key="1">
    <citation type="submission" date="2018-07" db="EMBL/GenBank/DDBJ databases">
        <title>Leeuwenhoekiella genomics.</title>
        <authorList>
            <person name="Tahon G."/>
            <person name="Willems A."/>
        </authorList>
    </citation>
    <scope>NUCLEOTIDE SEQUENCE [LARGE SCALE GENOMIC DNA]</scope>
    <source>
        <strain evidence="1 2">LMG 29608</strain>
    </source>
</reference>
<evidence type="ECO:0000313" key="2">
    <source>
        <dbReference type="Proteomes" id="UP000289859"/>
    </source>
</evidence>
<dbReference type="Pfam" id="PF20001">
    <property type="entry name" value="DUF6428"/>
    <property type="match status" value="1"/>
</dbReference>
<keyword evidence="2" id="KW-1185">Reference proteome</keyword>
<organism evidence="1 2">
    <name type="scientific">Leeuwenhoekiella polynyae</name>
    <dbReference type="NCBI Taxonomy" id="1550906"/>
    <lineage>
        <taxon>Bacteria</taxon>
        <taxon>Pseudomonadati</taxon>
        <taxon>Bacteroidota</taxon>
        <taxon>Flavobacteriia</taxon>
        <taxon>Flavobacteriales</taxon>
        <taxon>Flavobacteriaceae</taxon>
        <taxon>Leeuwenhoekiella</taxon>
    </lineage>
</organism>
<dbReference type="RefSeq" id="WP_128764289.1">
    <property type="nucleotide sequence ID" value="NZ_JBHUOO010000045.1"/>
</dbReference>
<dbReference type="OrthoDB" id="1451282at2"/>
<name>A0A4Q0PI18_9FLAO</name>
<protein>
    <submittedName>
        <fullName evidence="1">Uncharacterized protein</fullName>
    </submittedName>
</protein>
<dbReference type="EMBL" id="QOVK01000001">
    <property type="protein sequence ID" value="RXG26659.1"/>
    <property type="molecule type" value="Genomic_DNA"/>
</dbReference>
<dbReference type="AlphaFoldDB" id="A0A4Q0PI18"/>
<dbReference type="Proteomes" id="UP000289859">
    <property type="component" value="Unassembled WGS sequence"/>
</dbReference>
<gene>
    <name evidence="1" type="ORF">DSM02_659</name>
</gene>
<sequence length="155" mass="17599">MSITFSEFKKLLTTSYKIGFELPNGKLVPSHFTITGIGEQITNSIDLNEKFQKQRYLVLQLKPFGNFNHRLHPEKLLHLLELAEQSFDIGTLTILIAYEAESTIFYKLEASEKYFKLLPDIDKAKIDEKQTLTHKQTTPLMDAASDSCIPGNGCC</sequence>
<accession>A0A4Q0PI18</accession>
<proteinExistence type="predicted"/>
<evidence type="ECO:0000313" key="1">
    <source>
        <dbReference type="EMBL" id="RXG26659.1"/>
    </source>
</evidence>